<feature type="region of interest" description="Disordered" evidence="1">
    <location>
        <begin position="276"/>
        <end position="296"/>
    </location>
</feature>
<evidence type="ECO:0000313" key="5">
    <source>
        <dbReference type="Proteomes" id="UP001176961"/>
    </source>
</evidence>
<proteinExistence type="predicted"/>
<sequence>MLRPVFCLLLPIAFTIRPDLTKGPQILNPPSALFQARATSTDELDPCQYMLQNLTSVENLRAHEFASLEQCLYYYLAGESAKQMKKLGIPHPIASVPPNYLSRQPVNIKFNQITLQHFELVGHQTFCYETHLKNGDAFDMRRVETSSSGNVSAVLAFSLRSFCDDSDFENYPDDVYKCCFSLEPQANPDIIEFDTSGLPIFTDPKYFRDYGWKVSGTVPQSLEDPAQVAQLGFCLNLQRSSSSVRIELTVPMMVCALLFLLTPFLGVIKIQTHSADDDEDSEKAPAGNYQKVGLET</sequence>
<organism evidence="4 5">
    <name type="scientific">Cylicocyclus nassatus</name>
    <name type="common">Nematode worm</name>
    <dbReference type="NCBI Taxonomy" id="53992"/>
    <lineage>
        <taxon>Eukaryota</taxon>
        <taxon>Metazoa</taxon>
        <taxon>Ecdysozoa</taxon>
        <taxon>Nematoda</taxon>
        <taxon>Chromadorea</taxon>
        <taxon>Rhabditida</taxon>
        <taxon>Rhabditina</taxon>
        <taxon>Rhabditomorpha</taxon>
        <taxon>Strongyloidea</taxon>
        <taxon>Strongylidae</taxon>
        <taxon>Cylicocyclus</taxon>
    </lineage>
</organism>
<dbReference type="GO" id="GO:0005230">
    <property type="term" value="F:extracellular ligand-gated monoatomic ion channel activity"/>
    <property type="evidence" value="ECO:0007669"/>
    <property type="project" value="InterPro"/>
</dbReference>
<dbReference type="InterPro" id="IPR036734">
    <property type="entry name" value="Neur_chan_lig-bd_sf"/>
</dbReference>
<name>A0AA36HI32_CYLNA</name>
<dbReference type="GO" id="GO:0016020">
    <property type="term" value="C:membrane"/>
    <property type="evidence" value="ECO:0007669"/>
    <property type="project" value="InterPro"/>
</dbReference>
<evidence type="ECO:0000256" key="3">
    <source>
        <dbReference type="SAM" id="SignalP"/>
    </source>
</evidence>
<reference evidence="4" key="1">
    <citation type="submission" date="2023-07" db="EMBL/GenBank/DDBJ databases">
        <authorList>
            <consortium name="CYATHOMIX"/>
        </authorList>
    </citation>
    <scope>NUCLEOTIDE SEQUENCE</scope>
    <source>
        <strain evidence="4">N/A</strain>
    </source>
</reference>
<feature type="signal peptide" evidence="3">
    <location>
        <begin position="1"/>
        <end position="15"/>
    </location>
</feature>
<keyword evidence="5" id="KW-1185">Reference proteome</keyword>
<feature type="transmembrane region" description="Helical" evidence="2">
    <location>
        <begin position="248"/>
        <end position="268"/>
    </location>
</feature>
<keyword evidence="2" id="KW-0472">Membrane</keyword>
<protein>
    <submittedName>
        <fullName evidence="4">Uncharacterized protein</fullName>
    </submittedName>
</protein>
<dbReference type="EMBL" id="CATQJL010000326">
    <property type="protein sequence ID" value="CAJ0610542.1"/>
    <property type="molecule type" value="Genomic_DNA"/>
</dbReference>
<keyword evidence="2" id="KW-0812">Transmembrane</keyword>
<evidence type="ECO:0000256" key="2">
    <source>
        <dbReference type="SAM" id="Phobius"/>
    </source>
</evidence>
<dbReference type="AlphaFoldDB" id="A0AA36HI32"/>
<dbReference type="Proteomes" id="UP001176961">
    <property type="component" value="Unassembled WGS sequence"/>
</dbReference>
<dbReference type="SUPFAM" id="SSF63712">
    <property type="entry name" value="Nicotinic receptor ligand binding domain-like"/>
    <property type="match status" value="1"/>
</dbReference>
<keyword evidence="2" id="KW-1133">Transmembrane helix</keyword>
<accession>A0AA36HI32</accession>
<keyword evidence="3" id="KW-0732">Signal</keyword>
<feature type="chain" id="PRO_5041375801" evidence="3">
    <location>
        <begin position="16"/>
        <end position="296"/>
    </location>
</feature>
<evidence type="ECO:0000313" key="4">
    <source>
        <dbReference type="EMBL" id="CAJ0610542.1"/>
    </source>
</evidence>
<comment type="caution">
    <text evidence="4">The sequence shown here is derived from an EMBL/GenBank/DDBJ whole genome shotgun (WGS) entry which is preliminary data.</text>
</comment>
<gene>
    <name evidence="4" type="ORF">CYNAS_LOCUS22525</name>
</gene>
<evidence type="ECO:0000256" key="1">
    <source>
        <dbReference type="SAM" id="MobiDB-lite"/>
    </source>
</evidence>